<dbReference type="PROSITE" id="PS50853">
    <property type="entry name" value="FN3"/>
    <property type="match status" value="1"/>
</dbReference>
<name>A0A5D0NHA5_9ACTN</name>
<dbReference type="InterPro" id="IPR011047">
    <property type="entry name" value="Quinoprotein_ADH-like_sf"/>
</dbReference>
<keyword evidence="5" id="KW-1185">Reference proteome</keyword>
<dbReference type="SUPFAM" id="SSF50998">
    <property type="entry name" value="Quinoprotein alcohol dehydrogenase-like"/>
    <property type="match status" value="1"/>
</dbReference>
<dbReference type="STRING" id="1220554.GCA_001552135_00495"/>
<keyword evidence="2" id="KW-0732">Signal</keyword>
<feature type="compositionally biased region" description="Polar residues" evidence="1">
    <location>
        <begin position="511"/>
        <end position="526"/>
    </location>
</feature>
<sequence>MSTAFTALALTAAVAVTGTPSAAADTAPPPGELPTVTADPLPTWQTNGTVWTVEIVGGTVYVGGAFTAIRPPGAAPGDPAELPRANLAAFDAATGRPLPWNPAVEANAGQEVIVWDLESAPDARTLYVAGKFTKINGQSRPRIGSFTLPTGALTGFRHDLDAAAEALAVSATTVYTGGNFTTADGASRQRLAAFDAASGALTAWAPAADRRVMSMTLSPDRSQVVIGGKFNTLNGVAPHGLGSVRTDATGTNAPWETGLEYIDDSRQSWATDLTTDDDTVYVSAAGTGTFDGRLAVDPEGGVLRWIDHCKGGTETISLLGGVLYSGSHAHDCASQPDGFPQLDNDGHQRLLAEPAKPDPARYDTPPILHWFADTNAAPTDGQGPRAMDNDGHRLWVGGDFTTVNGQPQQGLTRFGDLTVQKDTGSPQPIKAPTVTRPDGTTGALTVTWTQTWDRDNRQLKYEVVRDGATIVHALGSPSRFWDLKPLTHTDADLPPGSTHTYAIRAIDHYGNTVQSPPSNPVQTAGPQGTVKRTDLQ</sequence>
<evidence type="ECO:0000259" key="3">
    <source>
        <dbReference type="PROSITE" id="PS50853"/>
    </source>
</evidence>
<evidence type="ECO:0000256" key="2">
    <source>
        <dbReference type="SAM" id="SignalP"/>
    </source>
</evidence>
<dbReference type="Proteomes" id="UP000323380">
    <property type="component" value="Unassembled WGS sequence"/>
</dbReference>
<feature type="region of interest" description="Disordered" evidence="1">
    <location>
        <begin position="510"/>
        <end position="536"/>
    </location>
</feature>
<dbReference type="GO" id="GO:0005975">
    <property type="term" value="P:carbohydrate metabolic process"/>
    <property type="evidence" value="ECO:0007669"/>
    <property type="project" value="UniProtKB-ARBA"/>
</dbReference>
<evidence type="ECO:0000313" key="5">
    <source>
        <dbReference type="Proteomes" id="UP000323380"/>
    </source>
</evidence>
<dbReference type="AlphaFoldDB" id="A0A5D0NHA5"/>
<reference evidence="4 5" key="1">
    <citation type="submission" date="2019-08" db="EMBL/GenBank/DDBJ databases">
        <title>Actinomadura sp. nov. CYP1-5 isolated from mountain soil.</title>
        <authorList>
            <person name="Songsumanus A."/>
            <person name="Kuncharoen N."/>
            <person name="Kudo T."/>
            <person name="Yuki M."/>
            <person name="Igarashi Y."/>
            <person name="Tanasupawat S."/>
        </authorList>
    </citation>
    <scope>NUCLEOTIDE SEQUENCE [LARGE SCALE GENOMIC DNA]</scope>
    <source>
        <strain evidence="4 5">JCM 14158</strain>
    </source>
</reference>
<dbReference type="RefSeq" id="WP_083980213.1">
    <property type="nucleotide sequence ID" value="NZ_VSFG01000006.1"/>
</dbReference>
<evidence type="ECO:0000313" key="4">
    <source>
        <dbReference type="EMBL" id="TYB43635.1"/>
    </source>
</evidence>
<evidence type="ECO:0000256" key="1">
    <source>
        <dbReference type="SAM" id="MobiDB-lite"/>
    </source>
</evidence>
<protein>
    <submittedName>
        <fullName evidence="4">Fibronectin type III domain-containing protein</fullName>
    </submittedName>
</protein>
<dbReference type="InterPro" id="IPR003961">
    <property type="entry name" value="FN3_dom"/>
</dbReference>
<feature type="signal peptide" evidence="2">
    <location>
        <begin position="1"/>
        <end position="23"/>
    </location>
</feature>
<accession>A0A5D0NHA5</accession>
<dbReference type="InterPro" id="IPR013783">
    <property type="entry name" value="Ig-like_fold"/>
</dbReference>
<organism evidence="4 5">
    <name type="scientific">Actinomadura chibensis</name>
    <dbReference type="NCBI Taxonomy" id="392828"/>
    <lineage>
        <taxon>Bacteria</taxon>
        <taxon>Bacillati</taxon>
        <taxon>Actinomycetota</taxon>
        <taxon>Actinomycetes</taxon>
        <taxon>Streptosporangiales</taxon>
        <taxon>Thermomonosporaceae</taxon>
        <taxon>Actinomadura</taxon>
    </lineage>
</organism>
<feature type="chain" id="PRO_5023060190" evidence="2">
    <location>
        <begin position="24"/>
        <end position="536"/>
    </location>
</feature>
<dbReference type="Gene3D" id="2.60.40.10">
    <property type="entry name" value="Immunoglobulins"/>
    <property type="match status" value="1"/>
</dbReference>
<proteinExistence type="predicted"/>
<gene>
    <name evidence="4" type="ORF">FXF69_28045</name>
</gene>
<feature type="domain" description="Fibronectin type-III" evidence="3">
    <location>
        <begin position="425"/>
        <end position="526"/>
    </location>
</feature>
<comment type="caution">
    <text evidence="4">The sequence shown here is derived from an EMBL/GenBank/DDBJ whole genome shotgun (WGS) entry which is preliminary data.</text>
</comment>
<dbReference type="EMBL" id="VSFG01000006">
    <property type="protein sequence ID" value="TYB43635.1"/>
    <property type="molecule type" value="Genomic_DNA"/>
</dbReference>